<dbReference type="EMBL" id="JBBKZU010000002">
    <property type="protein sequence ID" value="MEJ8810290.1"/>
    <property type="molecule type" value="Genomic_DNA"/>
</dbReference>
<comment type="similarity">
    <text evidence="1">Belongs to the UPF0065 (bug) family.</text>
</comment>
<proteinExistence type="inferred from homology"/>
<dbReference type="Gene3D" id="3.40.190.150">
    <property type="entry name" value="Bordetella uptake gene, domain 1"/>
    <property type="match status" value="1"/>
</dbReference>
<dbReference type="PIRSF" id="PIRSF017082">
    <property type="entry name" value="YflP"/>
    <property type="match status" value="1"/>
</dbReference>
<dbReference type="PANTHER" id="PTHR42928:SF5">
    <property type="entry name" value="BLR1237 PROTEIN"/>
    <property type="match status" value="1"/>
</dbReference>
<comment type="caution">
    <text evidence="3">The sequence shown here is derived from an EMBL/GenBank/DDBJ whole genome shotgun (WGS) entry which is preliminary data.</text>
</comment>
<evidence type="ECO:0000256" key="1">
    <source>
        <dbReference type="ARBA" id="ARBA00006987"/>
    </source>
</evidence>
<reference evidence="3 4" key="1">
    <citation type="submission" date="2024-03" db="EMBL/GenBank/DDBJ databases">
        <title>Novel species of the genus Variovorax.</title>
        <authorList>
            <person name="Liu Q."/>
            <person name="Xin Y.-H."/>
        </authorList>
    </citation>
    <scope>NUCLEOTIDE SEQUENCE [LARGE SCALE GENOMIC DNA]</scope>
    <source>
        <strain evidence="3 4">KACC 18899</strain>
    </source>
</reference>
<dbReference type="InterPro" id="IPR042100">
    <property type="entry name" value="Bug_dom1"/>
</dbReference>
<protein>
    <submittedName>
        <fullName evidence="3">Tripartite tricarboxylate transporter substrate binding protein</fullName>
    </submittedName>
</protein>
<dbReference type="Pfam" id="PF03401">
    <property type="entry name" value="TctC"/>
    <property type="match status" value="1"/>
</dbReference>
<sequence length="325" mass="34379">MTRWNTVAVAMGLLLGSTFASNAGAQAWAPTKPIKIVVPIVGSTNDALARLIAPKLQEALGQPVVVENKPGAGGNIGADYVAKAPPDGHTLLVGYNGPLAINKALFDNMPFDPQKDLAPITLAVKSPQYLVAGPAADFGTAKEFIAKAKANPAKYSYASVSMGSASHLTMEMFKAAADIKVTHVPYKGATPALTDLLGGNVHVAFMVPGNVQQFVSQGRLKLLATTGDKRFPSAPNVPTLVELGYPTMEATGWVGLLAPARTPKPIIERYHRELVKVLQSPDITARLRDMEFEVVASTPEQFGQWIASESRKWGAAVKATGAKAE</sequence>
<feature type="signal peptide" evidence="2">
    <location>
        <begin position="1"/>
        <end position="22"/>
    </location>
</feature>
<gene>
    <name evidence="3" type="ORF">WKW77_04375</name>
</gene>
<evidence type="ECO:0000256" key="2">
    <source>
        <dbReference type="SAM" id="SignalP"/>
    </source>
</evidence>
<organism evidence="3 4">
    <name type="scientific">Variovorax ureilyticus</name>
    <dbReference type="NCBI Taxonomy" id="1836198"/>
    <lineage>
        <taxon>Bacteria</taxon>
        <taxon>Pseudomonadati</taxon>
        <taxon>Pseudomonadota</taxon>
        <taxon>Betaproteobacteria</taxon>
        <taxon>Burkholderiales</taxon>
        <taxon>Comamonadaceae</taxon>
        <taxon>Variovorax</taxon>
    </lineage>
</organism>
<keyword evidence="4" id="KW-1185">Reference proteome</keyword>
<accession>A0ABU8VB77</accession>
<dbReference type="SUPFAM" id="SSF53850">
    <property type="entry name" value="Periplasmic binding protein-like II"/>
    <property type="match status" value="1"/>
</dbReference>
<dbReference type="Gene3D" id="3.40.190.10">
    <property type="entry name" value="Periplasmic binding protein-like II"/>
    <property type="match status" value="1"/>
</dbReference>
<name>A0ABU8VB77_9BURK</name>
<evidence type="ECO:0000313" key="4">
    <source>
        <dbReference type="Proteomes" id="UP001365846"/>
    </source>
</evidence>
<dbReference type="RefSeq" id="WP_340355617.1">
    <property type="nucleotide sequence ID" value="NZ_JBBKZU010000002.1"/>
</dbReference>
<dbReference type="CDD" id="cd13578">
    <property type="entry name" value="PBP2_Bug27"/>
    <property type="match status" value="1"/>
</dbReference>
<dbReference type="InterPro" id="IPR005064">
    <property type="entry name" value="BUG"/>
</dbReference>
<dbReference type="Proteomes" id="UP001365846">
    <property type="component" value="Unassembled WGS sequence"/>
</dbReference>
<feature type="chain" id="PRO_5046985270" evidence="2">
    <location>
        <begin position="23"/>
        <end position="325"/>
    </location>
</feature>
<evidence type="ECO:0000313" key="3">
    <source>
        <dbReference type="EMBL" id="MEJ8810290.1"/>
    </source>
</evidence>
<dbReference type="PANTHER" id="PTHR42928">
    <property type="entry name" value="TRICARBOXYLATE-BINDING PROTEIN"/>
    <property type="match status" value="1"/>
</dbReference>
<keyword evidence="2" id="KW-0732">Signal</keyword>